<proteinExistence type="predicted"/>
<accession>A0A8S5S8X5</accession>
<organism evidence="1">
    <name type="scientific">Siphoviridae sp. ctb3910</name>
    <dbReference type="NCBI Taxonomy" id="2827897"/>
    <lineage>
        <taxon>Viruses</taxon>
        <taxon>Duplodnaviria</taxon>
        <taxon>Heunggongvirae</taxon>
        <taxon>Uroviricota</taxon>
        <taxon>Caudoviricetes</taxon>
    </lineage>
</organism>
<evidence type="ECO:0000313" key="1">
    <source>
        <dbReference type="EMBL" id="DAF47267.1"/>
    </source>
</evidence>
<dbReference type="EMBL" id="BK032552">
    <property type="protein sequence ID" value="DAF47267.1"/>
    <property type="molecule type" value="Genomic_DNA"/>
</dbReference>
<name>A0A8S5S8X5_9CAUD</name>
<reference evidence="1" key="1">
    <citation type="journal article" date="2021" name="Proc. Natl. Acad. Sci. U.S.A.">
        <title>A Catalog of Tens of Thousands of Viruses from Human Metagenomes Reveals Hidden Associations with Chronic Diseases.</title>
        <authorList>
            <person name="Tisza M.J."/>
            <person name="Buck C.B."/>
        </authorList>
    </citation>
    <scope>NUCLEOTIDE SEQUENCE</scope>
    <source>
        <strain evidence="1">Ctb3910</strain>
    </source>
</reference>
<sequence>MLSGCKQIFNQSVGDDLTYNGDLPVTGRVLGYELLGREDW</sequence>
<protein>
    <submittedName>
        <fullName evidence="1">Uncharacterized protein</fullName>
    </submittedName>
</protein>